<evidence type="ECO:0000313" key="2">
    <source>
        <dbReference type="EMBL" id="KAJ8250689.1"/>
    </source>
</evidence>
<dbReference type="Proteomes" id="UP001152803">
    <property type="component" value="Unassembled WGS sequence"/>
</dbReference>
<protein>
    <submittedName>
        <fullName evidence="2">Uncharacterized protein</fullName>
    </submittedName>
</protein>
<proteinExistence type="predicted"/>
<feature type="region of interest" description="Disordered" evidence="1">
    <location>
        <begin position="21"/>
        <end position="56"/>
    </location>
</feature>
<keyword evidence="3" id="KW-1185">Reference proteome</keyword>
<sequence length="109" mass="11475">MGAKLKITARGPRFSVALKRRSTPKMKTAWGHSQLPAGAQSSPMVQGSSAQSRTQNGTWNFSPVIVAGARTASWSVCTSAAAAEDDITPYDRGKSVIISLGSVPWSLAQ</sequence>
<accession>A0A9Q1CWZ3</accession>
<organism evidence="2 3">
    <name type="scientific">Conger conger</name>
    <name type="common">Conger eel</name>
    <name type="synonym">Muraena conger</name>
    <dbReference type="NCBI Taxonomy" id="82655"/>
    <lineage>
        <taxon>Eukaryota</taxon>
        <taxon>Metazoa</taxon>
        <taxon>Chordata</taxon>
        <taxon>Craniata</taxon>
        <taxon>Vertebrata</taxon>
        <taxon>Euteleostomi</taxon>
        <taxon>Actinopterygii</taxon>
        <taxon>Neopterygii</taxon>
        <taxon>Teleostei</taxon>
        <taxon>Anguilliformes</taxon>
        <taxon>Congridae</taxon>
        <taxon>Conger</taxon>
    </lineage>
</organism>
<reference evidence="2" key="1">
    <citation type="journal article" date="2023" name="Science">
        <title>Genome structures resolve the early diversification of teleost fishes.</title>
        <authorList>
            <person name="Parey E."/>
            <person name="Louis A."/>
            <person name="Montfort J."/>
            <person name="Bouchez O."/>
            <person name="Roques C."/>
            <person name="Iampietro C."/>
            <person name="Lluch J."/>
            <person name="Castinel A."/>
            <person name="Donnadieu C."/>
            <person name="Desvignes T."/>
            <person name="Floi Bucao C."/>
            <person name="Jouanno E."/>
            <person name="Wen M."/>
            <person name="Mejri S."/>
            <person name="Dirks R."/>
            <person name="Jansen H."/>
            <person name="Henkel C."/>
            <person name="Chen W.J."/>
            <person name="Zahm M."/>
            <person name="Cabau C."/>
            <person name="Klopp C."/>
            <person name="Thompson A.W."/>
            <person name="Robinson-Rechavi M."/>
            <person name="Braasch I."/>
            <person name="Lecointre G."/>
            <person name="Bobe J."/>
            <person name="Postlethwait J.H."/>
            <person name="Berthelot C."/>
            <person name="Roest Crollius H."/>
            <person name="Guiguen Y."/>
        </authorList>
    </citation>
    <scope>NUCLEOTIDE SEQUENCE</scope>
    <source>
        <strain evidence="2">Concon-B</strain>
    </source>
</reference>
<dbReference type="EMBL" id="JAFJMO010000018">
    <property type="protein sequence ID" value="KAJ8250689.1"/>
    <property type="molecule type" value="Genomic_DNA"/>
</dbReference>
<gene>
    <name evidence="2" type="ORF">COCON_G00226110</name>
</gene>
<evidence type="ECO:0000256" key="1">
    <source>
        <dbReference type="SAM" id="MobiDB-lite"/>
    </source>
</evidence>
<comment type="caution">
    <text evidence="2">The sequence shown here is derived from an EMBL/GenBank/DDBJ whole genome shotgun (WGS) entry which is preliminary data.</text>
</comment>
<name>A0A9Q1CWZ3_CONCO</name>
<feature type="compositionally biased region" description="Polar residues" evidence="1">
    <location>
        <begin position="39"/>
        <end position="56"/>
    </location>
</feature>
<dbReference type="AlphaFoldDB" id="A0A9Q1CWZ3"/>
<evidence type="ECO:0000313" key="3">
    <source>
        <dbReference type="Proteomes" id="UP001152803"/>
    </source>
</evidence>